<protein>
    <submittedName>
        <fullName evidence="1">Uncharacterized protein</fullName>
    </submittedName>
</protein>
<gene>
    <name evidence="1" type="ORF">MM415B02451_0008</name>
</gene>
<proteinExistence type="predicted"/>
<evidence type="ECO:0000313" key="1">
    <source>
        <dbReference type="EMBL" id="QJA90094.1"/>
    </source>
</evidence>
<dbReference type="EMBL" id="MT142890">
    <property type="protein sequence ID" value="QJA90094.1"/>
    <property type="molecule type" value="Genomic_DNA"/>
</dbReference>
<dbReference type="AlphaFoldDB" id="A0A6M3L9R1"/>
<reference evidence="1" key="1">
    <citation type="submission" date="2020-03" db="EMBL/GenBank/DDBJ databases">
        <title>The deep terrestrial virosphere.</title>
        <authorList>
            <person name="Holmfeldt K."/>
            <person name="Nilsson E."/>
            <person name="Simone D."/>
            <person name="Lopez-Fernandez M."/>
            <person name="Wu X."/>
            <person name="de Brujin I."/>
            <person name="Lundin D."/>
            <person name="Andersson A."/>
            <person name="Bertilsson S."/>
            <person name="Dopson M."/>
        </authorList>
    </citation>
    <scope>NUCLEOTIDE SEQUENCE</scope>
    <source>
        <strain evidence="1">MM415B02451</strain>
    </source>
</reference>
<organism evidence="1">
    <name type="scientific">viral metagenome</name>
    <dbReference type="NCBI Taxonomy" id="1070528"/>
    <lineage>
        <taxon>unclassified sequences</taxon>
        <taxon>metagenomes</taxon>
        <taxon>organismal metagenomes</taxon>
    </lineage>
</organism>
<name>A0A6M3L9R1_9ZZZZ</name>
<accession>A0A6M3L9R1</accession>
<sequence>MSIIRKTAFPLQRGTAQGQCLFWDDSLKKWVYTETSELIWDDTNKYLGINTNTPIAYLDVRGAGSPTPTFAASAFNPAVVMMDNGTMTATSYPSILHFDTNAYAGVGLGTVYTGNANTLEAVFEKVLVDNEAVSLNPGGASPTVVRFTTNIETTDYAGISSDAVIISGSTSDDGCYAVSAVSTTDVTITNLAGGAVTLTSEAAVATYISARVMVGGAPGLGVTQSLEIIGGHANAGDVVAITGYGNADLLQFNHNGAAGSYDIRSAAWAVTNQGLGYLAELALVARATPLGSINGHIYFDSDDNKFYFYQGGWKELGDPALWTRTGTILYPKTSGDDVEITGTQLTVGNNTTATSTLKLTNNSYAFEIISNDTGIADFGFAGSSQLQLSASKLVPTTTNDLDLGDTTHYYKDLYVGSIKGAAGRKTVILKVQSETDALTTGDGKMYFTIPAELNGYDLITVGAHIYTASSSGLPSIAIYNFTDSQDMLSTNITIDATEVDSNTATTAPVINTSYDDVVTADVIRIDVDVAGTGAKGLEVRMGFQLP</sequence>